<accession>A0AAU9D920</accession>
<evidence type="ECO:0000256" key="4">
    <source>
        <dbReference type="ARBA" id="ARBA00022763"/>
    </source>
</evidence>
<dbReference type="HAMAP" id="MF_00096">
    <property type="entry name" value="MutS"/>
    <property type="match status" value="1"/>
</dbReference>
<dbReference type="SUPFAM" id="SSF48334">
    <property type="entry name" value="DNA repair protein MutS, domain III"/>
    <property type="match status" value="1"/>
</dbReference>
<keyword evidence="7 9" id="KW-0234">DNA repair</keyword>
<dbReference type="Gene3D" id="3.40.50.300">
    <property type="entry name" value="P-loop containing nucleotide triphosphate hydrolases"/>
    <property type="match status" value="1"/>
</dbReference>
<evidence type="ECO:0000259" key="10">
    <source>
        <dbReference type="PROSITE" id="PS00486"/>
    </source>
</evidence>
<keyword evidence="6 9" id="KW-0238">DNA-binding</keyword>
<dbReference type="GO" id="GO:0005524">
    <property type="term" value="F:ATP binding"/>
    <property type="evidence" value="ECO:0007669"/>
    <property type="project" value="UniProtKB-UniRule"/>
</dbReference>
<dbReference type="InterPro" id="IPR017261">
    <property type="entry name" value="DNA_mismatch_repair_MutS/MSH"/>
</dbReference>
<dbReference type="PANTHER" id="PTHR11361">
    <property type="entry name" value="DNA MISMATCH REPAIR PROTEIN MUTS FAMILY MEMBER"/>
    <property type="match status" value="1"/>
</dbReference>
<dbReference type="SUPFAM" id="SSF55271">
    <property type="entry name" value="DNA repair protein MutS, domain I"/>
    <property type="match status" value="1"/>
</dbReference>
<dbReference type="PIRSF" id="PIRSF037677">
    <property type="entry name" value="DNA_mis_repair_Msh6"/>
    <property type="match status" value="1"/>
</dbReference>
<dbReference type="InterPro" id="IPR000432">
    <property type="entry name" value="DNA_mismatch_repair_MutS_C"/>
</dbReference>
<gene>
    <name evidence="9 11" type="primary">mutS</name>
    <name evidence="11" type="ORF">XA3_12910</name>
</gene>
<dbReference type="SMART" id="SM00534">
    <property type="entry name" value="MUTSac"/>
    <property type="match status" value="1"/>
</dbReference>
<dbReference type="Pfam" id="PF01624">
    <property type="entry name" value="MutS_I"/>
    <property type="match status" value="1"/>
</dbReference>
<dbReference type="GO" id="GO:0140664">
    <property type="term" value="F:ATP-dependent DNA damage sensor activity"/>
    <property type="evidence" value="ECO:0007669"/>
    <property type="project" value="InterPro"/>
</dbReference>
<dbReference type="InterPro" id="IPR005748">
    <property type="entry name" value="DNA_mismatch_repair_MutS"/>
</dbReference>
<dbReference type="EMBL" id="AP026802">
    <property type="protein sequence ID" value="BDR58850.1"/>
    <property type="molecule type" value="Genomic_DNA"/>
</dbReference>
<dbReference type="PROSITE" id="PS00486">
    <property type="entry name" value="DNA_MISMATCH_REPAIR_2"/>
    <property type="match status" value="1"/>
</dbReference>
<evidence type="ECO:0000313" key="12">
    <source>
        <dbReference type="Proteomes" id="UP001321861"/>
    </source>
</evidence>
<dbReference type="Pfam" id="PF05192">
    <property type="entry name" value="MutS_III"/>
    <property type="match status" value="1"/>
</dbReference>
<dbReference type="InterPro" id="IPR036187">
    <property type="entry name" value="DNA_mismatch_repair_MutS_sf"/>
</dbReference>
<evidence type="ECO:0000256" key="6">
    <source>
        <dbReference type="ARBA" id="ARBA00023125"/>
    </source>
</evidence>
<dbReference type="GO" id="GO:0003684">
    <property type="term" value="F:damaged DNA binding"/>
    <property type="evidence" value="ECO:0007669"/>
    <property type="project" value="UniProtKB-UniRule"/>
</dbReference>
<evidence type="ECO:0000256" key="3">
    <source>
        <dbReference type="ARBA" id="ARBA00022741"/>
    </source>
</evidence>
<dbReference type="RefSeq" id="WP_317634679.1">
    <property type="nucleotide sequence ID" value="NZ_AP026802.1"/>
</dbReference>
<dbReference type="Gene3D" id="3.30.420.110">
    <property type="entry name" value="MutS, connector domain"/>
    <property type="match status" value="1"/>
</dbReference>
<dbReference type="InterPro" id="IPR007861">
    <property type="entry name" value="DNA_mismatch_repair_MutS_clamp"/>
</dbReference>
<feature type="binding site" evidence="9">
    <location>
        <begin position="593"/>
        <end position="600"/>
    </location>
    <ligand>
        <name>ATP</name>
        <dbReference type="ChEBI" id="CHEBI:30616"/>
    </ligand>
</feature>
<dbReference type="NCBIfam" id="TIGR01070">
    <property type="entry name" value="mutS1"/>
    <property type="match status" value="1"/>
</dbReference>
<dbReference type="Pfam" id="PF00488">
    <property type="entry name" value="MutS_V"/>
    <property type="match status" value="1"/>
</dbReference>
<evidence type="ECO:0000256" key="7">
    <source>
        <dbReference type="ARBA" id="ARBA00023204"/>
    </source>
</evidence>
<dbReference type="KEGG" id="xap:XA3_12910"/>
<dbReference type="InterPro" id="IPR007696">
    <property type="entry name" value="DNA_mismatch_repair_MutS_core"/>
</dbReference>
<evidence type="ECO:0000313" key="11">
    <source>
        <dbReference type="EMBL" id="BDR58850.1"/>
    </source>
</evidence>
<name>A0AAU9D920_9LACO</name>
<evidence type="ECO:0000256" key="8">
    <source>
        <dbReference type="ARBA" id="ARBA00024647"/>
    </source>
</evidence>
<feature type="domain" description="DNA mismatch repair proteins mutS family" evidence="10">
    <location>
        <begin position="667"/>
        <end position="683"/>
    </location>
</feature>
<reference evidence="11 12" key="1">
    <citation type="journal article" date="2023" name="Microbiol. Spectr.">
        <title>Symbiosis of Carpenter Bees with Uncharacterized Lactic Acid Bacteria Showing NAD Auxotrophy.</title>
        <authorList>
            <person name="Kawasaki S."/>
            <person name="Ozawa K."/>
            <person name="Mori T."/>
            <person name="Yamamoto A."/>
            <person name="Ito M."/>
            <person name="Ohkuma M."/>
            <person name="Sakamoto M."/>
            <person name="Matsutani M."/>
        </authorList>
    </citation>
    <scope>NUCLEOTIDE SEQUENCE [LARGE SCALE GENOMIC DNA]</scope>
    <source>
        <strain evidence="11 12">XA3</strain>
    </source>
</reference>
<dbReference type="SMART" id="SM00533">
    <property type="entry name" value="MUTSd"/>
    <property type="match status" value="1"/>
</dbReference>
<dbReference type="InterPro" id="IPR007695">
    <property type="entry name" value="DNA_mismatch_repair_MutS-lik_N"/>
</dbReference>
<dbReference type="GO" id="GO:0005829">
    <property type="term" value="C:cytosol"/>
    <property type="evidence" value="ECO:0007669"/>
    <property type="project" value="TreeGrafter"/>
</dbReference>
<dbReference type="FunFam" id="3.40.50.300:FF:000870">
    <property type="entry name" value="MutS protein homolog 4"/>
    <property type="match status" value="1"/>
</dbReference>
<keyword evidence="5 9" id="KW-0067">ATP-binding</keyword>
<dbReference type="FunFam" id="3.40.1170.10:FF:000001">
    <property type="entry name" value="DNA mismatch repair protein MutS"/>
    <property type="match status" value="1"/>
</dbReference>
<keyword evidence="4 9" id="KW-0227">DNA damage</keyword>
<dbReference type="Pfam" id="PF05190">
    <property type="entry name" value="MutS_IV"/>
    <property type="match status" value="1"/>
</dbReference>
<evidence type="ECO:0000256" key="2">
    <source>
        <dbReference type="ARBA" id="ARBA00021982"/>
    </source>
</evidence>
<keyword evidence="3 9" id="KW-0547">Nucleotide-binding</keyword>
<dbReference type="InterPro" id="IPR016151">
    <property type="entry name" value="DNA_mismatch_repair_MutS_N"/>
</dbReference>
<dbReference type="InterPro" id="IPR027417">
    <property type="entry name" value="P-loop_NTPase"/>
</dbReference>
<dbReference type="AlphaFoldDB" id="A0AAU9D920"/>
<protein>
    <recommendedName>
        <fullName evidence="2 9">DNA mismatch repair protein MutS</fullName>
    </recommendedName>
</protein>
<keyword evidence="12" id="KW-1185">Reference proteome</keyword>
<dbReference type="InterPro" id="IPR036678">
    <property type="entry name" value="MutS_con_dom_sf"/>
</dbReference>
<evidence type="ECO:0000256" key="1">
    <source>
        <dbReference type="ARBA" id="ARBA00006271"/>
    </source>
</evidence>
<evidence type="ECO:0000256" key="5">
    <source>
        <dbReference type="ARBA" id="ARBA00022840"/>
    </source>
</evidence>
<dbReference type="Gene3D" id="3.40.1170.10">
    <property type="entry name" value="DNA repair protein MutS, domain I"/>
    <property type="match status" value="1"/>
</dbReference>
<dbReference type="Proteomes" id="UP001321861">
    <property type="component" value="Chromosome"/>
</dbReference>
<dbReference type="InterPro" id="IPR045076">
    <property type="entry name" value="MutS"/>
</dbReference>
<evidence type="ECO:0000256" key="9">
    <source>
        <dbReference type="HAMAP-Rule" id="MF_00096"/>
    </source>
</evidence>
<dbReference type="GO" id="GO:0006298">
    <property type="term" value="P:mismatch repair"/>
    <property type="evidence" value="ECO:0007669"/>
    <property type="project" value="UniProtKB-UniRule"/>
</dbReference>
<organism evidence="11 12">
    <name type="scientific">Xylocopilactobacillus apicola</name>
    <dbReference type="NCBI Taxonomy" id="2932184"/>
    <lineage>
        <taxon>Bacteria</taxon>
        <taxon>Bacillati</taxon>
        <taxon>Bacillota</taxon>
        <taxon>Bacilli</taxon>
        <taxon>Lactobacillales</taxon>
        <taxon>Lactobacillaceae</taxon>
        <taxon>Xylocopilactobacillus</taxon>
    </lineage>
</organism>
<dbReference type="PANTHER" id="PTHR11361:SF34">
    <property type="entry name" value="DNA MISMATCH REPAIR PROTEIN MSH1, MITOCHONDRIAL"/>
    <property type="match status" value="1"/>
</dbReference>
<dbReference type="SUPFAM" id="SSF53150">
    <property type="entry name" value="DNA repair protein MutS, domain II"/>
    <property type="match status" value="1"/>
</dbReference>
<dbReference type="Gene3D" id="1.10.1420.10">
    <property type="match status" value="2"/>
</dbReference>
<sequence>MPQKIADSPMMRQYRSIKKEYPDAFLFFRVGDFYEMFDSDAVKGAQLLELTLTSRSKSADEQIPMCGMPHHAIDKYLSELTEMGYKAAICDQIEDPKSSTGQTVKRQVTRVVTPGTFISDEDLTDNNYLSALVLGEEIGLAYADLATGEFKYTKFSNLNSAIFEVLGLNSRELVTTKNDLKRLKQVFAKRQMTFSPVDFKLDQEDPGVSAYTLLESYITSTQMRSLSNLSEPVYYEPQEFLLIDYASKQNLELTHALSTGKKYGSLFWALDQTSTTMGSRLLRNWIERPLLDPKKIEWRQDFVAILIKEYVIRNDLQGKLKKVYDLEHLSSKIAFGNINARELTMLKKTLQEIPQIKSALGKSGEEILRNYEKLLDPLTDISDLIDHSIKEDAPITITDGDIICDGYNSELDQYRDSLTGGRAWIAQMEAKEKARTGINTLKVGYNRVFGYYLEVSKVNQDKVPDNYQRKQTLANAERYITPELKEHENLILNARDNSAKLEYSLFNEIRDQIKEQIAKIQKLAGQVAQLDVLNALAIDSEKNSYVRPQISEKREIKLVESRHPVVEQANSVIDFVPNDILMPENNEITIITGPNMSGKSTYLRQLGLIVIMAQIGSFVPANEAKLPLFDQIFTRIGASDNLLTGESTFMVEMKEANRALQESTSNSLILMDEIGRGTATYDGMAIAMAIIKYLSEQVHAKTLFSTHYHELTQLSTQMNNLNNKHVGAVLKKGKLIFIHKMLDGPSDRSYGVHVAQLAGLPKQVVKDAFHYLKEFEKSSALAPVGKFSQENLFYQATASPEESISSELIQKIQGIDLDTLKPIDALNLLCELQEEVNQIDDE</sequence>
<dbReference type="NCBIfam" id="NF003810">
    <property type="entry name" value="PRK05399.1"/>
    <property type="match status" value="1"/>
</dbReference>
<comment type="function">
    <text evidence="8 9">This protein is involved in the repair of mismatches in DNA. It is possible that it carries out the mismatch recognition step. This protein has a weak ATPase activity.</text>
</comment>
<dbReference type="FunFam" id="1.10.1420.10:FF:000001">
    <property type="entry name" value="DNA mismatch repair protein MutS"/>
    <property type="match status" value="1"/>
</dbReference>
<dbReference type="GO" id="GO:0030983">
    <property type="term" value="F:mismatched DNA binding"/>
    <property type="evidence" value="ECO:0007669"/>
    <property type="project" value="InterPro"/>
</dbReference>
<proteinExistence type="inferred from homology"/>
<dbReference type="SUPFAM" id="SSF52540">
    <property type="entry name" value="P-loop containing nucleoside triphosphate hydrolases"/>
    <property type="match status" value="1"/>
</dbReference>
<comment type="similarity">
    <text evidence="1 9">Belongs to the DNA mismatch repair MutS family.</text>
</comment>